<dbReference type="EMBL" id="CP020472">
    <property type="protein sequence ID" value="ARD22820.1"/>
    <property type="molecule type" value="Genomic_DNA"/>
</dbReference>
<reference evidence="2 3" key="1">
    <citation type="submission" date="2017-03" db="EMBL/GenBank/DDBJ databases">
        <title>Genome sequencing of Shewanella japonica KCTC 22435.</title>
        <authorList>
            <person name="Kim K.M."/>
        </authorList>
    </citation>
    <scope>NUCLEOTIDE SEQUENCE [LARGE SCALE GENOMIC DNA]</scope>
    <source>
        <strain evidence="2 3">KCTC 22435</strain>
    </source>
</reference>
<keyword evidence="1" id="KW-0732">Signal</keyword>
<accession>A0ABM6JNF1</accession>
<evidence type="ECO:0000313" key="3">
    <source>
        <dbReference type="Proteomes" id="UP000191820"/>
    </source>
</evidence>
<feature type="signal peptide" evidence="1">
    <location>
        <begin position="1"/>
        <end position="25"/>
    </location>
</feature>
<protein>
    <submittedName>
        <fullName evidence="2">Uncharacterized protein</fullName>
    </submittedName>
</protein>
<organism evidence="2 3">
    <name type="scientific">Shewanella japonica</name>
    <dbReference type="NCBI Taxonomy" id="93973"/>
    <lineage>
        <taxon>Bacteria</taxon>
        <taxon>Pseudomonadati</taxon>
        <taxon>Pseudomonadota</taxon>
        <taxon>Gammaproteobacteria</taxon>
        <taxon>Alteromonadales</taxon>
        <taxon>Shewanellaceae</taxon>
        <taxon>Shewanella</taxon>
    </lineage>
</organism>
<dbReference type="RefSeq" id="WP_055026307.1">
    <property type="nucleotide sequence ID" value="NZ_CP020472.1"/>
</dbReference>
<evidence type="ECO:0000256" key="1">
    <source>
        <dbReference type="SAM" id="SignalP"/>
    </source>
</evidence>
<sequence length="89" mass="9843">MIKTLKSFTVLSLVLCFSSGLMTEAAERQMRKPPQEAYDICEDKNEADVVTITTPDGDEVEATCQLMDDELVAVPDNHPQRGRSKGNRG</sequence>
<proteinExistence type="predicted"/>
<feature type="chain" id="PRO_5046492259" evidence="1">
    <location>
        <begin position="26"/>
        <end position="89"/>
    </location>
</feature>
<dbReference type="Proteomes" id="UP000191820">
    <property type="component" value="Chromosome"/>
</dbReference>
<name>A0ABM6JNF1_9GAMM</name>
<evidence type="ECO:0000313" key="2">
    <source>
        <dbReference type="EMBL" id="ARD22820.1"/>
    </source>
</evidence>
<keyword evidence="3" id="KW-1185">Reference proteome</keyword>
<gene>
    <name evidence="2" type="ORF">SJ2017_2530</name>
</gene>